<dbReference type="Gene3D" id="1.10.3210.10">
    <property type="entry name" value="Hypothetical protein af1432"/>
    <property type="match status" value="1"/>
</dbReference>
<protein>
    <recommendedName>
        <fullName evidence="1">HD domain-containing protein</fullName>
    </recommendedName>
</protein>
<reference evidence="2 3" key="1">
    <citation type="journal article" date="2016" name="Nat. Commun.">
        <title>Thousands of microbial genomes shed light on interconnected biogeochemical processes in an aquifer system.</title>
        <authorList>
            <person name="Anantharaman K."/>
            <person name="Brown C.T."/>
            <person name="Hug L.A."/>
            <person name="Sharon I."/>
            <person name="Castelle C.J."/>
            <person name="Probst A.J."/>
            <person name="Thomas B.C."/>
            <person name="Singh A."/>
            <person name="Wilkins M.J."/>
            <person name="Karaoz U."/>
            <person name="Brodie E.L."/>
            <person name="Williams K.H."/>
            <person name="Hubbard S.S."/>
            <person name="Banfield J.F."/>
        </authorList>
    </citation>
    <scope>NUCLEOTIDE SEQUENCE [LARGE SCALE GENOMIC DNA]</scope>
</reference>
<feature type="domain" description="HD" evidence="1">
    <location>
        <begin position="21"/>
        <end position="111"/>
    </location>
</feature>
<dbReference type="EMBL" id="MFAV01000044">
    <property type="protein sequence ID" value="OGD85802.1"/>
    <property type="molecule type" value="Genomic_DNA"/>
</dbReference>
<comment type="caution">
    <text evidence="2">The sequence shown here is derived from an EMBL/GenBank/DDBJ whole genome shotgun (WGS) entry which is preliminary data.</text>
</comment>
<evidence type="ECO:0000313" key="2">
    <source>
        <dbReference type="EMBL" id="OGD85802.1"/>
    </source>
</evidence>
<dbReference type="SUPFAM" id="SSF109604">
    <property type="entry name" value="HD-domain/PDEase-like"/>
    <property type="match status" value="1"/>
</dbReference>
<dbReference type="InterPro" id="IPR006675">
    <property type="entry name" value="HDIG_dom"/>
</dbReference>
<dbReference type="InterPro" id="IPR006674">
    <property type="entry name" value="HD_domain"/>
</dbReference>
<evidence type="ECO:0000313" key="3">
    <source>
        <dbReference type="Proteomes" id="UP000176628"/>
    </source>
</evidence>
<dbReference type="PANTHER" id="PTHR38659:SF1">
    <property type="entry name" value="METAL DEPENDENT PHOSPHOHYDROLASE"/>
    <property type="match status" value="1"/>
</dbReference>
<proteinExistence type="predicted"/>
<evidence type="ECO:0000259" key="1">
    <source>
        <dbReference type="Pfam" id="PF01966"/>
    </source>
</evidence>
<organism evidence="2 3">
    <name type="scientific">Candidatus Curtissbacteria bacterium RBG_16_39_7</name>
    <dbReference type="NCBI Taxonomy" id="1797707"/>
    <lineage>
        <taxon>Bacteria</taxon>
        <taxon>Candidatus Curtissiibacteriota</taxon>
    </lineage>
</organism>
<dbReference type="AlphaFoldDB" id="A0A1F5G1P2"/>
<name>A0A1F5G1P2_9BACT</name>
<sequence length="183" mass="20415">MKRQEALRILEELANSPNMMKHALAAEAVMKMLALRFEPEKEEKYAICGLLHDADYETTGKSLERHTEITVEKMQELDGDEEVIEAIRGHCNRAPKTSMIAKAIYAADELTGLIVATALVMPEKKLSQVTVESVMKKFKDPSFAKGANRDQIKTCETELALPLEEFARIALVAMKQIAPELGL</sequence>
<dbReference type="NCBIfam" id="TIGR00277">
    <property type="entry name" value="HDIG"/>
    <property type="match status" value="1"/>
</dbReference>
<dbReference type="PANTHER" id="PTHR38659">
    <property type="entry name" value="METAL-DEPENDENT PHOSPHOHYDROLASE"/>
    <property type="match status" value="1"/>
</dbReference>
<accession>A0A1F5G1P2</accession>
<dbReference type="Proteomes" id="UP000176628">
    <property type="component" value="Unassembled WGS sequence"/>
</dbReference>
<gene>
    <name evidence="2" type="ORF">A2Z23_00800</name>
</gene>
<dbReference type="Pfam" id="PF01966">
    <property type="entry name" value="HD"/>
    <property type="match status" value="1"/>
</dbReference>